<dbReference type="GO" id="GO:0016301">
    <property type="term" value="F:kinase activity"/>
    <property type="evidence" value="ECO:0007669"/>
    <property type="project" value="UniProtKB-KW"/>
</dbReference>
<feature type="domain" description="Phosphoribulokinase/uridine kinase" evidence="1">
    <location>
        <begin position="30"/>
        <end position="104"/>
    </location>
</feature>
<dbReference type="Pfam" id="PF00485">
    <property type="entry name" value="PRK"/>
    <property type="match status" value="1"/>
</dbReference>
<gene>
    <name evidence="2" type="ORF">ACFSUL_08920</name>
</gene>
<name>A0ABW5RQQ7_9BACI</name>
<sequence length="144" mass="17770">MRENRYQTGYEEWYEYYYLQWDIALIQAELFKKLHSNISLLTLPFYDNSSNNILDRKVKMPSSAIIIVEGVFLQRKGWRNYFDFKIFLDCTQELRFKRVLGRDVYLGDYQARLEKYKRRYWLDENYYLNEEKPIENADYIYSVT</sequence>
<keyword evidence="2" id="KW-0808">Transferase</keyword>
<dbReference type="EMBL" id="JBHUMF010000019">
    <property type="protein sequence ID" value="MFD2680868.1"/>
    <property type="molecule type" value="Genomic_DNA"/>
</dbReference>
<evidence type="ECO:0000313" key="3">
    <source>
        <dbReference type="Proteomes" id="UP001597506"/>
    </source>
</evidence>
<dbReference type="SUPFAM" id="SSF52540">
    <property type="entry name" value="P-loop containing nucleoside triphosphate hydrolases"/>
    <property type="match status" value="1"/>
</dbReference>
<dbReference type="RefSeq" id="WP_377934633.1">
    <property type="nucleotide sequence ID" value="NZ_JBHUMF010000019.1"/>
</dbReference>
<keyword evidence="2" id="KW-0418">Kinase</keyword>
<dbReference type="Proteomes" id="UP001597506">
    <property type="component" value="Unassembled WGS sequence"/>
</dbReference>
<dbReference type="InterPro" id="IPR006083">
    <property type="entry name" value="PRK/URK"/>
</dbReference>
<protein>
    <submittedName>
        <fullName evidence="2">Uridine kinase</fullName>
    </submittedName>
</protein>
<organism evidence="2 3">
    <name type="scientific">Bacillus seohaeanensis</name>
    <dbReference type="NCBI Taxonomy" id="284580"/>
    <lineage>
        <taxon>Bacteria</taxon>
        <taxon>Bacillati</taxon>
        <taxon>Bacillota</taxon>
        <taxon>Bacilli</taxon>
        <taxon>Bacillales</taxon>
        <taxon>Bacillaceae</taxon>
        <taxon>Bacillus</taxon>
    </lineage>
</organism>
<dbReference type="Gene3D" id="3.40.50.300">
    <property type="entry name" value="P-loop containing nucleotide triphosphate hydrolases"/>
    <property type="match status" value="1"/>
</dbReference>
<accession>A0ABW5RQQ7</accession>
<proteinExistence type="predicted"/>
<evidence type="ECO:0000259" key="1">
    <source>
        <dbReference type="Pfam" id="PF00485"/>
    </source>
</evidence>
<comment type="caution">
    <text evidence="2">The sequence shown here is derived from an EMBL/GenBank/DDBJ whole genome shotgun (WGS) entry which is preliminary data.</text>
</comment>
<dbReference type="InterPro" id="IPR027417">
    <property type="entry name" value="P-loop_NTPase"/>
</dbReference>
<reference evidence="3" key="1">
    <citation type="journal article" date="2019" name="Int. J. Syst. Evol. Microbiol.">
        <title>The Global Catalogue of Microorganisms (GCM) 10K type strain sequencing project: providing services to taxonomists for standard genome sequencing and annotation.</title>
        <authorList>
            <consortium name="The Broad Institute Genomics Platform"/>
            <consortium name="The Broad Institute Genome Sequencing Center for Infectious Disease"/>
            <person name="Wu L."/>
            <person name="Ma J."/>
        </authorList>
    </citation>
    <scope>NUCLEOTIDE SEQUENCE [LARGE SCALE GENOMIC DNA]</scope>
    <source>
        <strain evidence="3">KCTC 3913</strain>
    </source>
</reference>
<keyword evidence="3" id="KW-1185">Reference proteome</keyword>
<evidence type="ECO:0000313" key="2">
    <source>
        <dbReference type="EMBL" id="MFD2680868.1"/>
    </source>
</evidence>